<name>A0ABT8LYL7_9GAMM</name>
<evidence type="ECO:0000313" key="3">
    <source>
        <dbReference type="Proteomes" id="UP001176500"/>
    </source>
</evidence>
<accession>A0ABT8LYL7</accession>
<sequence>MKKFIRVFFLFLFCFTVVDVVQGAEFKSILVIKTLCYSAVIALVYAFVTSAWWKKNVLRLRKE</sequence>
<reference evidence="2" key="1">
    <citation type="submission" date="2023-05" db="EMBL/GenBank/DDBJ databases">
        <title>Cannabis rhizosphere genomes.</title>
        <authorList>
            <person name="Goff K.L."/>
        </authorList>
    </citation>
    <scope>NUCLEOTIDE SEQUENCE</scope>
    <source>
        <strain evidence="2">SPPC 2817</strain>
    </source>
</reference>
<keyword evidence="1" id="KW-0812">Transmembrane</keyword>
<gene>
    <name evidence="2" type="ORF">QO199_21525</name>
</gene>
<comment type="caution">
    <text evidence="2">The sequence shown here is derived from an EMBL/GenBank/DDBJ whole genome shotgun (WGS) entry which is preliminary data.</text>
</comment>
<dbReference type="EMBL" id="JASMRX010000022">
    <property type="protein sequence ID" value="MDN6881233.1"/>
    <property type="molecule type" value="Genomic_DNA"/>
</dbReference>
<proteinExistence type="predicted"/>
<keyword evidence="1" id="KW-0472">Membrane</keyword>
<evidence type="ECO:0000313" key="2">
    <source>
        <dbReference type="EMBL" id="MDN6881233.1"/>
    </source>
</evidence>
<evidence type="ECO:0000256" key="1">
    <source>
        <dbReference type="SAM" id="Phobius"/>
    </source>
</evidence>
<protein>
    <submittedName>
        <fullName evidence="2">Uncharacterized protein</fullName>
    </submittedName>
</protein>
<feature type="transmembrane region" description="Helical" evidence="1">
    <location>
        <begin position="34"/>
        <end position="53"/>
    </location>
</feature>
<dbReference type="Proteomes" id="UP001176500">
    <property type="component" value="Unassembled WGS sequence"/>
</dbReference>
<keyword evidence="1" id="KW-1133">Transmembrane helix</keyword>
<organism evidence="2 3">
    <name type="scientific">Serratia bockelmannii</name>
    <dbReference type="NCBI Taxonomy" id="2703793"/>
    <lineage>
        <taxon>Bacteria</taxon>
        <taxon>Pseudomonadati</taxon>
        <taxon>Pseudomonadota</taxon>
        <taxon>Gammaproteobacteria</taxon>
        <taxon>Enterobacterales</taxon>
        <taxon>Yersiniaceae</taxon>
        <taxon>Serratia</taxon>
    </lineage>
</organism>
<keyword evidence="3" id="KW-1185">Reference proteome</keyword>